<dbReference type="RefSeq" id="XP_030066420.1">
    <property type="nucleotide sequence ID" value="XM_030210560.1"/>
</dbReference>
<dbReference type="OrthoDB" id="9946171at2759"/>
<evidence type="ECO:0000256" key="10">
    <source>
        <dbReference type="SAM" id="MobiDB-lite"/>
    </source>
</evidence>
<dbReference type="AlphaFoldDB" id="A0A6P7YT30"/>
<keyword evidence="14" id="KW-1185">Reference proteome</keyword>
<dbReference type="PROSITE" id="PS01186">
    <property type="entry name" value="EGF_2"/>
    <property type="match status" value="1"/>
</dbReference>
<comment type="caution">
    <text evidence="9">Lacks conserved residue(s) required for the propagation of feature annotation.</text>
</comment>
<dbReference type="SMART" id="SM00179">
    <property type="entry name" value="EGF_CA"/>
    <property type="match status" value="2"/>
</dbReference>
<dbReference type="SMART" id="SM00181">
    <property type="entry name" value="EGF"/>
    <property type="match status" value="3"/>
</dbReference>
<dbReference type="GO" id="GO:0007507">
    <property type="term" value="P:heart development"/>
    <property type="evidence" value="ECO:0007669"/>
    <property type="project" value="TreeGrafter"/>
</dbReference>
<keyword evidence="4 12" id="KW-0732">Signal</keyword>
<protein>
    <submittedName>
        <fullName evidence="15">Protein HEG homolog 1 isoform X1</fullName>
    </submittedName>
</protein>
<evidence type="ECO:0000256" key="6">
    <source>
        <dbReference type="ARBA" id="ARBA00023136"/>
    </source>
</evidence>
<name>A0A6P7YT30_9AMPH</name>
<dbReference type="CDD" id="cd00054">
    <property type="entry name" value="EGF_CA"/>
    <property type="match status" value="2"/>
</dbReference>
<keyword evidence="8" id="KW-0325">Glycoprotein</keyword>
<evidence type="ECO:0000256" key="11">
    <source>
        <dbReference type="SAM" id="Phobius"/>
    </source>
</evidence>
<evidence type="ECO:0000256" key="5">
    <source>
        <dbReference type="ARBA" id="ARBA00022737"/>
    </source>
</evidence>
<feature type="disulfide bond" evidence="9">
    <location>
        <begin position="587"/>
        <end position="604"/>
    </location>
</feature>
<dbReference type="FunFam" id="2.10.25.10:FF:000610">
    <property type="entry name" value="protein HEG homolog 1 isoform X1"/>
    <property type="match status" value="1"/>
</dbReference>
<keyword evidence="7 9" id="KW-1015">Disulfide bond</keyword>
<gene>
    <name evidence="15" type="primary">HEG1</name>
</gene>
<feature type="region of interest" description="Disordered" evidence="10">
    <location>
        <begin position="171"/>
        <end position="204"/>
    </location>
</feature>
<keyword evidence="6 11" id="KW-0472">Membrane</keyword>
<dbReference type="SUPFAM" id="SSF57196">
    <property type="entry name" value="EGF/Laminin"/>
    <property type="match status" value="2"/>
</dbReference>
<keyword evidence="5" id="KW-0677">Repeat</keyword>
<evidence type="ECO:0000256" key="1">
    <source>
        <dbReference type="ARBA" id="ARBA00004236"/>
    </source>
</evidence>
<evidence type="ECO:0000259" key="13">
    <source>
        <dbReference type="PROSITE" id="PS50026"/>
    </source>
</evidence>
<comment type="subcellular location">
    <subcellularLocation>
        <location evidence="1">Cell membrane</location>
    </subcellularLocation>
</comment>
<dbReference type="PROSITE" id="PS00010">
    <property type="entry name" value="ASX_HYDROXYL"/>
    <property type="match status" value="1"/>
</dbReference>
<organism evidence="14 15">
    <name type="scientific">Microcaecilia unicolor</name>
    <dbReference type="NCBI Taxonomy" id="1415580"/>
    <lineage>
        <taxon>Eukaryota</taxon>
        <taxon>Metazoa</taxon>
        <taxon>Chordata</taxon>
        <taxon>Craniata</taxon>
        <taxon>Vertebrata</taxon>
        <taxon>Euteleostomi</taxon>
        <taxon>Amphibia</taxon>
        <taxon>Gymnophiona</taxon>
        <taxon>Siphonopidae</taxon>
        <taxon>Microcaecilia</taxon>
    </lineage>
</organism>
<feature type="transmembrane region" description="Helical" evidence="11">
    <location>
        <begin position="845"/>
        <end position="870"/>
    </location>
</feature>
<dbReference type="PANTHER" id="PTHR24037:SF3">
    <property type="entry name" value="PROTEIN HEG HOMOLOG 1"/>
    <property type="match status" value="1"/>
</dbReference>
<dbReference type="InParanoid" id="A0A6P7YT30"/>
<dbReference type="InterPro" id="IPR000742">
    <property type="entry name" value="EGF"/>
</dbReference>
<feature type="domain" description="EGF-like" evidence="13">
    <location>
        <begin position="618"/>
        <end position="657"/>
    </location>
</feature>
<dbReference type="Pfam" id="PF07645">
    <property type="entry name" value="EGF_CA"/>
    <property type="match status" value="1"/>
</dbReference>
<evidence type="ECO:0000256" key="9">
    <source>
        <dbReference type="PROSITE-ProRule" id="PRU00076"/>
    </source>
</evidence>
<evidence type="ECO:0000313" key="15">
    <source>
        <dbReference type="RefSeq" id="XP_030066420.1"/>
    </source>
</evidence>
<dbReference type="Gene3D" id="2.10.25.10">
    <property type="entry name" value="Laminin"/>
    <property type="match status" value="2"/>
</dbReference>
<keyword evidence="11" id="KW-1133">Transmembrane helix</keyword>
<dbReference type="PROSITE" id="PS50026">
    <property type="entry name" value="EGF_3"/>
    <property type="match status" value="2"/>
</dbReference>
<evidence type="ECO:0000256" key="8">
    <source>
        <dbReference type="ARBA" id="ARBA00023180"/>
    </source>
</evidence>
<sequence>MPRSRTIASYLAFCILSLYSPRHDVTATENNHQLVNRRDTEKGSSAYRTDSMHISTTFTGDGDRTLPSITNTSTLESLTSNISSFPISTESFAIAQTGGQNVSKSKVDISMSSTDPLSTGSSKVLTYSSTKNNSSSDFFESTSSIFHKAIDPAANTTASFTDLDSTSNSESGSLDALQSSSSQSSLSSSLSSSSDSSVSSSSSVIDSDSFSFLSSSLLPEIFSSSTSESFSLLPLLSSSPDSSSLPSWLLSSHKSFSSLPSSSTSELPVSSSSPMLPLPSSLVPPSFSELPFSSSTPSLLTFVSSTSSPPSPLLPSFSSSTSLLPSSSSESVDSFHTNGSLVASELSEQTVTVQSSATLFYSGPTTGNMTHRDPYQRGENTSMESTVLPFFVPDPTQLLDISSSDSTSSNITEGFVKGDSIPTDVKFVETTPFSSTAETRFSQTTQEPKTIKKVTSTVPHRTTLIDFIATAKHTTEGTIHSTHRTSRSETLGTTTDYSTLFKTSGGQIDNTSQMNYVTRLYTPKVEIDTAVSTEVTEQHALDKTTENFSTVSTVSRKATAITQSSSTSITMKSTSHTTVSICSPNPCLHQGACFVDHISGTYQCDCMPSWKGKHCETDVDECLSNPCPSQASCINTQGSFTCKCPVGYQLQKETECSLVRTFIGHIILPRDLLNSTKGKYSELHQIEKDALQMLNASLLMLDGYYGSAVTEAQLAKYLIISVQNLFSVDSSVAVSDVSTSVKSYMKACKATSESSESCQFTEHVQFFYQAGSLCSLQYPDCDNDTSECTDAYGIAQCQCKTGYFRYNKLDRTCRACEDGYKRENGTCVKCPFGFGGFNCRNPYQLITVVIAGAGGGLLLILGIALTVTCCRKNKNDISKLIFKSGDFQMSPYTEYSKNPRSSEWSRETIEMQENGSMKNLLQMPNMYYSPAVRNPEVDRNGLYPYIGVPGSRHSCVYPGQYNPSFISDESRRRDYF</sequence>
<dbReference type="Pfam" id="PF00008">
    <property type="entry name" value="EGF"/>
    <property type="match status" value="1"/>
</dbReference>
<dbReference type="FunFam" id="2.10.25.10:FF:000038">
    <property type="entry name" value="Fibrillin 2"/>
    <property type="match status" value="1"/>
</dbReference>
<dbReference type="CTD" id="57493"/>
<proteinExistence type="predicted"/>
<keyword evidence="11" id="KW-0812">Transmembrane</keyword>
<dbReference type="KEGG" id="muo:115474865"/>
<dbReference type="GO" id="GO:0005509">
    <property type="term" value="F:calcium ion binding"/>
    <property type="evidence" value="ECO:0007669"/>
    <property type="project" value="InterPro"/>
</dbReference>
<dbReference type="InterPro" id="IPR049883">
    <property type="entry name" value="NOTCH1_EGF-like"/>
</dbReference>
<dbReference type="PANTHER" id="PTHR24037">
    <property type="entry name" value="HEART DEVELOPMENT PROTEIN WITH EGF-LIKE DOMAINS 1"/>
    <property type="match status" value="1"/>
</dbReference>
<reference evidence="15" key="1">
    <citation type="submission" date="2025-08" db="UniProtKB">
        <authorList>
            <consortium name="RefSeq"/>
        </authorList>
    </citation>
    <scope>IDENTIFICATION</scope>
</reference>
<evidence type="ECO:0000313" key="14">
    <source>
        <dbReference type="Proteomes" id="UP000515156"/>
    </source>
</evidence>
<feature type="chain" id="PRO_5028469687" evidence="12">
    <location>
        <begin position="28"/>
        <end position="976"/>
    </location>
</feature>
<dbReference type="PROSITE" id="PS01187">
    <property type="entry name" value="EGF_CA"/>
    <property type="match status" value="1"/>
</dbReference>
<accession>A0A6P7YT30</accession>
<evidence type="ECO:0000256" key="7">
    <source>
        <dbReference type="ARBA" id="ARBA00023157"/>
    </source>
</evidence>
<evidence type="ECO:0000256" key="2">
    <source>
        <dbReference type="ARBA" id="ARBA00022475"/>
    </source>
</evidence>
<evidence type="ECO:0000256" key="4">
    <source>
        <dbReference type="ARBA" id="ARBA00022729"/>
    </source>
</evidence>
<dbReference type="InterPro" id="IPR018097">
    <property type="entry name" value="EGF_Ca-bd_CS"/>
</dbReference>
<evidence type="ECO:0000256" key="3">
    <source>
        <dbReference type="ARBA" id="ARBA00022536"/>
    </source>
</evidence>
<feature type="signal peptide" evidence="12">
    <location>
        <begin position="1"/>
        <end position="27"/>
    </location>
</feature>
<feature type="disulfide bond" evidence="9">
    <location>
        <begin position="606"/>
        <end position="615"/>
    </location>
</feature>
<dbReference type="GO" id="GO:0005886">
    <property type="term" value="C:plasma membrane"/>
    <property type="evidence" value="ECO:0007669"/>
    <property type="project" value="UniProtKB-SubCell"/>
</dbReference>
<keyword evidence="3 9" id="KW-0245">EGF-like domain</keyword>
<feature type="domain" description="EGF-like" evidence="13">
    <location>
        <begin position="578"/>
        <end position="616"/>
    </location>
</feature>
<dbReference type="InterPro" id="IPR001881">
    <property type="entry name" value="EGF-like_Ca-bd_dom"/>
</dbReference>
<dbReference type="PROSITE" id="PS00022">
    <property type="entry name" value="EGF_1"/>
    <property type="match status" value="1"/>
</dbReference>
<dbReference type="Proteomes" id="UP000515156">
    <property type="component" value="Chromosome 7"/>
</dbReference>
<dbReference type="GeneID" id="115474865"/>
<evidence type="ECO:0000256" key="12">
    <source>
        <dbReference type="SAM" id="SignalP"/>
    </source>
</evidence>
<keyword evidence="2" id="KW-1003">Cell membrane</keyword>
<dbReference type="InterPro" id="IPR000152">
    <property type="entry name" value="EGF-type_Asp/Asn_hydroxyl_site"/>
</dbReference>